<comment type="caution">
    <text evidence="2">The sequence shown here is derived from an EMBL/GenBank/DDBJ whole genome shotgun (WGS) entry which is preliminary data.</text>
</comment>
<feature type="region of interest" description="Disordered" evidence="1">
    <location>
        <begin position="97"/>
        <end position="119"/>
    </location>
</feature>
<feature type="region of interest" description="Disordered" evidence="1">
    <location>
        <begin position="247"/>
        <end position="267"/>
    </location>
</feature>
<feature type="compositionally biased region" description="Polar residues" evidence="1">
    <location>
        <begin position="608"/>
        <end position="621"/>
    </location>
</feature>
<accession>A0A2I2FUM4</accession>
<feature type="region of interest" description="Disordered" evidence="1">
    <location>
        <begin position="600"/>
        <end position="621"/>
    </location>
</feature>
<evidence type="ECO:0000256" key="1">
    <source>
        <dbReference type="SAM" id="MobiDB-lite"/>
    </source>
</evidence>
<feature type="compositionally biased region" description="Low complexity" evidence="1">
    <location>
        <begin position="159"/>
        <end position="171"/>
    </location>
</feature>
<dbReference type="EMBL" id="MSFO01000009">
    <property type="protein sequence ID" value="PLB44340.1"/>
    <property type="molecule type" value="Genomic_DNA"/>
</dbReference>
<keyword evidence="3" id="KW-1185">Reference proteome</keyword>
<protein>
    <recommendedName>
        <fullName evidence="4">Rho-GAP domain-containing protein</fullName>
    </recommendedName>
</protein>
<proteinExistence type="predicted"/>
<organism evidence="2 3">
    <name type="scientific">Aspergillus steynii IBT 23096</name>
    <dbReference type="NCBI Taxonomy" id="1392250"/>
    <lineage>
        <taxon>Eukaryota</taxon>
        <taxon>Fungi</taxon>
        <taxon>Dikarya</taxon>
        <taxon>Ascomycota</taxon>
        <taxon>Pezizomycotina</taxon>
        <taxon>Eurotiomycetes</taxon>
        <taxon>Eurotiomycetidae</taxon>
        <taxon>Eurotiales</taxon>
        <taxon>Aspergillaceae</taxon>
        <taxon>Aspergillus</taxon>
        <taxon>Aspergillus subgen. Circumdati</taxon>
    </lineage>
</organism>
<feature type="compositionally biased region" description="Polar residues" evidence="1">
    <location>
        <begin position="172"/>
        <end position="187"/>
    </location>
</feature>
<evidence type="ECO:0008006" key="4">
    <source>
        <dbReference type="Google" id="ProtNLM"/>
    </source>
</evidence>
<dbReference type="RefSeq" id="XP_024699642.1">
    <property type="nucleotide sequence ID" value="XM_024852524.1"/>
</dbReference>
<feature type="compositionally biased region" description="Basic and acidic residues" evidence="1">
    <location>
        <begin position="256"/>
        <end position="267"/>
    </location>
</feature>
<feature type="compositionally biased region" description="Polar residues" evidence="1">
    <location>
        <begin position="149"/>
        <end position="158"/>
    </location>
</feature>
<evidence type="ECO:0000313" key="2">
    <source>
        <dbReference type="EMBL" id="PLB44340.1"/>
    </source>
</evidence>
<dbReference type="InterPro" id="IPR008936">
    <property type="entry name" value="Rho_GTPase_activation_prot"/>
</dbReference>
<name>A0A2I2FUM4_9EURO</name>
<dbReference type="GeneID" id="36560222"/>
<dbReference type="STRING" id="1392250.A0A2I2FUM4"/>
<sequence length="621" mass="68606">MSISAQVQEPAARWTHFRSCHRRPQDARPEALVDWPVSRRCFVLARAIDKSHFQRRLTVALVCPVELETPDDRFLCASTEPRCNKYLDIDAESRKVSDTTTRSHNSEQTSATVCRHPSRSTSTPIALVCREETITQNPFTDTGDPIHQIPSSNPFSDPSTTTRCSTRQQSSEFSGPSTRFLNISGSSETEEIPLAQRYSSSMLDDLFPRQPSNSGKGLVKFDQHAAVAAFNEFGPRLGLKPLKLVKSDDAGPSSCENRDNNPRLPGEKKVTRRRTGIFKRVQSSLHLKVPTSPTQQRPLRRMRTFAHFPSRSHGMTSLKGRSLDSLTRLGGHSFLNLPAEFAPSTLRLPVCFVATATYLKVFAPAVRHLFHDPGDLKTAARTYDYFAQQVLSADREQGRIELTLRGSEMPIDLVDVLNQEAPGQNVSQVLGVAWAFKALLSGLPGGILGSTELHCVLVDIYYKHAGGIIGRDTCSDERLLPGRGAKSTAIGLAILALTRPLQYNLICAVFGLGALLLQEMGRSAELAKHEVGGGDTSTLMTPESLGRILGPLLTGHEPKDEQDMFRAIELEIESQRVAVMMVDGWVEVSRRLRRWQSRGLPGERRGCSLQSRRTASSDDTG</sequence>
<dbReference type="VEuPathDB" id="FungiDB:P170DRAFT_468042"/>
<gene>
    <name evidence="2" type="ORF">P170DRAFT_468042</name>
</gene>
<feature type="region of interest" description="Disordered" evidence="1">
    <location>
        <begin position="136"/>
        <end position="188"/>
    </location>
</feature>
<dbReference type="AlphaFoldDB" id="A0A2I2FUM4"/>
<dbReference type="OrthoDB" id="9994905at2759"/>
<feature type="compositionally biased region" description="Polar residues" evidence="1">
    <location>
        <begin position="98"/>
        <end position="112"/>
    </location>
</feature>
<evidence type="ECO:0000313" key="3">
    <source>
        <dbReference type="Proteomes" id="UP000234275"/>
    </source>
</evidence>
<dbReference type="Gene3D" id="1.10.555.10">
    <property type="entry name" value="Rho GTPase activation protein"/>
    <property type="match status" value="1"/>
</dbReference>
<dbReference type="Proteomes" id="UP000234275">
    <property type="component" value="Unassembled WGS sequence"/>
</dbReference>
<reference evidence="2 3" key="1">
    <citation type="submission" date="2016-12" db="EMBL/GenBank/DDBJ databases">
        <title>The genomes of Aspergillus section Nigri reveals drivers in fungal speciation.</title>
        <authorList>
            <consortium name="DOE Joint Genome Institute"/>
            <person name="Vesth T.C."/>
            <person name="Nybo J."/>
            <person name="Theobald S."/>
            <person name="Brandl J."/>
            <person name="Frisvad J.C."/>
            <person name="Nielsen K.F."/>
            <person name="Lyhne E.K."/>
            <person name="Kogle M.E."/>
            <person name="Kuo A."/>
            <person name="Riley R."/>
            <person name="Clum A."/>
            <person name="Nolan M."/>
            <person name="Lipzen A."/>
            <person name="Salamov A."/>
            <person name="Henrissat B."/>
            <person name="Wiebenga A."/>
            <person name="De Vries R.P."/>
            <person name="Grigoriev I.V."/>
            <person name="Mortensen U.H."/>
            <person name="Andersen M.R."/>
            <person name="Baker S.E."/>
        </authorList>
    </citation>
    <scope>NUCLEOTIDE SEQUENCE [LARGE SCALE GENOMIC DNA]</scope>
    <source>
        <strain evidence="2 3">IBT 23096</strain>
    </source>
</reference>